<keyword evidence="3 10" id="KW-0808">Transferase</keyword>
<dbReference type="InterPro" id="IPR029063">
    <property type="entry name" value="SAM-dependent_MTases_sf"/>
</dbReference>
<dbReference type="InterPro" id="IPR004971">
    <property type="entry name" value="mRNA_G-N7_MeTrfase_dom"/>
</dbReference>
<evidence type="ECO:0000256" key="3">
    <source>
        <dbReference type="ARBA" id="ARBA00022679"/>
    </source>
</evidence>
<name>A0A2J7ZJV2_9CHLO</name>
<dbReference type="GO" id="GO:0005634">
    <property type="term" value="C:nucleus"/>
    <property type="evidence" value="ECO:0007669"/>
    <property type="project" value="TreeGrafter"/>
</dbReference>
<evidence type="ECO:0000256" key="5">
    <source>
        <dbReference type="ARBA" id="ARBA00022884"/>
    </source>
</evidence>
<dbReference type="InterPro" id="IPR039753">
    <property type="entry name" value="RG7MT1"/>
</dbReference>
<keyword evidence="5" id="KW-0694">RNA-binding</keyword>
<dbReference type="Gene3D" id="3.40.50.150">
    <property type="entry name" value="Vaccinia Virus protein VP39"/>
    <property type="match status" value="1"/>
</dbReference>
<sequence length="380" mass="41994">MKIDQATLGRLMDVVKSATDTDEVEARYTGPLVYEKFDTLVRYFRSHGKDFSEQDTIDVSVQLDGKTYRVTAAGPPDVAAVMAAVANRSAIDPARARLPANATRFPKMVFLRMDAAKIINAEYIEELRQSDPETNTIARALWAMDEAAPMSPELRSLHGFASQGFDLASCMFAVHYFFDSMQRLRAFAMNVANQLRAGGHFFGTCLDGDRVARALAGVATGMSVEGRKDGRLLWNITKLFDDIQTAVVDPSKKKKKKGKDDVQSEGGGGADGSSDPRIGRRIRVFVETIGHEIDEYLVDMPLLIEVMAEKGLHPMSAAEASKLKFPGSSGFFDDLFSAMASQPTQQQGQKGQNVQAVAMQMSDAEKTYSFMHRWFVFTKR</sequence>
<protein>
    <recommendedName>
        <fullName evidence="1">mRNA (guanine-N(7))-methyltransferase</fullName>
        <ecNumber evidence="1">2.1.1.56</ecNumber>
    </recommendedName>
</protein>
<dbReference type="PANTHER" id="PTHR12189:SF2">
    <property type="entry name" value="MRNA CAP GUANINE-N7 METHYLTRANSFERASE"/>
    <property type="match status" value="1"/>
</dbReference>
<reference evidence="10 11" key="1">
    <citation type="journal article" date="2017" name="Mol. Biol. Evol.">
        <title>The 4-celled Tetrabaena socialis nuclear genome reveals the essential components for genetic control of cell number at the origin of multicellularity in the volvocine lineage.</title>
        <authorList>
            <person name="Featherston J."/>
            <person name="Arakaki Y."/>
            <person name="Hanschen E.R."/>
            <person name="Ferris P.J."/>
            <person name="Michod R.E."/>
            <person name="Olson B.J.S.C."/>
            <person name="Nozaki H."/>
            <person name="Durand P.M."/>
        </authorList>
    </citation>
    <scope>NUCLEOTIDE SEQUENCE [LARGE SCALE GENOMIC DNA]</scope>
    <source>
        <strain evidence="10 11">NIES-571</strain>
    </source>
</reference>
<keyword evidence="6" id="KW-0507">mRNA processing</keyword>
<keyword evidence="2 10" id="KW-0489">Methyltransferase</keyword>
<comment type="caution">
    <text evidence="10">The sequence shown here is derived from an EMBL/GenBank/DDBJ whole genome shotgun (WGS) entry which is preliminary data.</text>
</comment>
<evidence type="ECO:0000313" key="10">
    <source>
        <dbReference type="EMBL" id="PNH00546.1"/>
    </source>
</evidence>
<keyword evidence="4" id="KW-0949">S-adenosyl-L-methionine</keyword>
<evidence type="ECO:0000256" key="4">
    <source>
        <dbReference type="ARBA" id="ARBA00022691"/>
    </source>
</evidence>
<evidence type="ECO:0000256" key="2">
    <source>
        <dbReference type="ARBA" id="ARBA00022603"/>
    </source>
</evidence>
<dbReference type="GO" id="GO:0003723">
    <property type="term" value="F:RNA binding"/>
    <property type="evidence" value="ECO:0007669"/>
    <property type="project" value="UniProtKB-KW"/>
</dbReference>
<dbReference type="OrthoDB" id="10248867at2759"/>
<evidence type="ECO:0000259" key="9">
    <source>
        <dbReference type="PROSITE" id="PS51562"/>
    </source>
</evidence>
<accession>A0A2J7ZJV2</accession>
<gene>
    <name evidence="10" type="ORF">TSOC_013637</name>
</gene>
<feature type="domain" description="MRNA cap 0 methyltransferase" evidence="9">
    <location>
        <begin position="1"/>
        <end position="380"/>
    </location>
</feature>
<evidence type="ECO:0000256" key="6">
    <source>
        <dbReference type="ARBA" id="ARBA00023042"/>
    </source>
</evidence>
<dbReference type="Proteomes" id="UP000236333">
    <property type="component" value="Unassembled WGS sequence"/>
</dbReference>
<dbReference type="PANTHER" id="PTHR12189">
    <property type="entry name" value="MRNA GUANINE-7- METHYLTRANSFERASE"/>
    <property type="match status" value="1"/>
</dbReference>
<dbReference type="EC" id="2.1.1.56" evidence="1"/>
<dbReference type="Pfam" id="PF03291">
    <property type="entry name" value="mRNA_G-N7_MeTrfase"/>
    <property type="match status" value="1"/>
</dbReference>
<dbReference type="GO" id="GO:0004482">
    <property type="term" value="F:mRNA 5'-cap (guanine-N7-)-methyltransferase activity"/>
    <property type="evidence" value="ECO:0007669"/>
    <property type="project" value="UniProtKB-EC"/>
</dbReference>
<proteinExistence type="predicted"/>
<dbReference type="EMBL" id="PGGS01001317">
    <property type="protein sequence ID" value="PNH00546.1"/>
    <property type="molecule type" value="Genomic_DNA"/>
</dbReference>
<keyword evidence="11" id="KW-1185">Reference proteome</keyword>
<organism evidence="10 11">
    <name type="scientific">Tetrabaena socialis</name>
    <dbReference type="NCBI Taxonomy" id="47790"/>
    <lineage>
        <taxon>Eukaryota</taxon>
        <taxon>Viridiplantae</taxon>
        <taxon>Chlorophyta</taxon>
        <taxon>core chlorophytes</taxon>
        <taxon>Chlorophyceae</taxon>
        <taxon>CS clade</taxon>
        <taxon>Chlamydomonadales</taxon>
        <taxon>Tetrabaenaceae</taxon>
        <taxon>Tetrabaena</taxon>
    </lineage>
</organism>
<dbReference type="SUPFAM" id="SSF53335">
    <property type="entry name" value="S-adenosyl-L-methionine-dependent methyltransferases"/>
    <property type="match status" value="1"/>
</dbReference>
<keyword evidence="6" id="KW-0506">mRNA capping</keyword>
<dbReference type="AlphaFoldDB" id="A0A2J7ZJV2"/>
<evidence type="ECO:0000256" key="1">
    <source>
        <dbReference type="ARBA" id="ARBA00011926"/>
    </source>
</evidence>
<evidence type="ECO:0000313" key="11">
    <source>
        <dbReference type="Proteomes" id="UP000236333"/>
    </source>
</evidence>
<comment type="catalytic activity">
    <reaction evidence="7">
        <text>a 5'-end (5'-triphosphoguanosine)-ribonucleoside in mRNA + S-adenosyl-L-methionine = a 5'-end (N(7)-methyl 5'-triphosphoguanosine)-ribonucleoside in mRNA + S-adenosyl-L-homocysteine</text>
        <dbReference type="Rhea" id="RHEA:67008"/>
        <dbReference type="Rhea" id="RHEA-COMP:17166"/>
        <dbReference type="Rhea" id="RHEA-COMP:17167"/>
        <dbReference type="ChEBI" id="CHEBI:57856"/>
        <dbReference type="ChEBI" id="CHEBI:59789"/>
        <dbReference type="ChEBI" id="CHEBI:156461"/>
        <dbReference type="ChEBI" id="CHEBI:167617"/>
        <dbReference type="EC" id="2.1.1.56"/>
    </reaction>
</comment>
<dbReference type="PROSITE" id="PS51562">
    <property type="entry name" value="RNA_CAP0_MT"/>
    <property type="match status" value="1"/>
</dbReference>
<evidence type="ECO:0000256" key="7">
    <source>
        <dbReference type="ARBA" id="ARBA00044712"/>
    </source>
</evidence>
<evidence type="ECO:0000256" key="8">
    <source>
        <dbReference type="SAM" id="MobiDB-lite"/>
    </source>
</evidence>
<feature type="region of interest" description="Disordered" evidence="8">
    <location>
        <begin position="250"/>
        <end position="275"/>
    </location>
</feature>